<gene>
    <name evidence="2" type="ORF">FCM35_KLT14454</name>
</gene>
<organism evidence="2 3">
    <name type="scientific">Carex littledalei</name>
    <dbReference type="NCBI Taxonomy" id="544730"/>
    <lineage>
        <taxon>Eukaryota</taxon>
        <taxon>Viridiplantae</taxon>
        <taxon>Streptophyta</taxon>
        <taxon>Embryophyta</taxon>
        <taxon>Tracheophyta</taxon>
        <taxon>Spermatophyta</taxon>
        <taxon>Magnoliopsida</taxon>
        <taxon>Liliopsida</taxon>
        <taxon>Poales</taxon>
        <taxon>Cyperaceae</taxon>
        <taxon>Cyperoideae</taxon>
        <taxon>Cariceae</taxon>
        <taxon>Carex</taxon>
        <taxon>Carex subgen. Euthyceras</taxon>
    </lineage>
</organism>
<dbReference type="OrthoDB" id="10064100at2759"/>
<evidence type="ECO:0000313" key="2">
    <source>
        <dbReference type="EMBL" id="KAF3321201.1"/>
    </source>
</evidence>
<dbReference type="AlphaFoldDB" id="A0A833QJP6"/>
<feature type="region of interest" description="Disordered" evidence="1">
    <location>
        <begin position="1"/>
        <end position="25"/>
    </location>
</feature>
<proteinExistence type="predicted"/>
<name>A0A833QJP6_9POAL</name>
<feature type="compositionally biased region" description="Basic and acidic residues" evidence="1">
    <location>
        <begin position="13"/>
        <end position="25"/>
    </location>
</feature>
<protein>
    <submittedName>
        <fullName evidence="2">U-box domain-containing protein 33-like isoform X1</fullName>
    </submittedName>
</protein>
<dbReference type="Proteomes" id="UP000623129">
    <property type="component" value="Unassembled WGS sequence"/>
</dbReference>
<evidence type="ECO:0000256" key="1">
    <source>
        <dbReference type="SAM" id="MobiDB-lite"/>
    </source>
</evidence>
<reference evidence="2" key="1">
    <citation type="submission" date="2020-01" db="EMBL/GenBank/DDBJ databases">
        <title>Genome sequence of Kobresia littledalei, the first chromosome-level genome in the family Cyperaceae.</title>
        <authorList>
            <person name="Qu G."/>
        </authorList>
    </citation>
    <scope>NUCLEOTIDE SEQUENCE</scope>
    <source>
        <strain evidence="2">C.B.Clarke</strain>
        <tissue evidence="2">Leaf</tissue>
    </source>
</reference>
<dbReference type="EMBL" id="SWLB01000027">
    <property type="protein sequence ID" value="KAF3321201.1"/>
    <property type="molecule type" value="Genomic_DNA"/>
</dbReference>
<comment type="caution">
    <text evidence="2">The sequence shown here is derived from an EMBL/GenBank/DDBJ whole genome shotgun (WGS) entry which is preliminary data.</text>
</comment>
<dbReference type="PANTHER" id="PTHR47382">
    <property type="entry name" value="U-BOX DOMAIN-CONTAINING PROTEIN 52-LIKE"/>
    <property type="match status" value="1"/>
</dbReference>
<sequence length="189" mass="21635">MEAVLRAPRVHRRDGDGSRDDAADRRRGIGALSAKKPGTNFLPPSISLSISLSRVLAEMDESGQVEEKVYVALPERFKDGKSTLSWVLNHFSKDVKIIITHVHIPAQMIPMMGTKFPANQLSPHQVNSYRQEEWEKAEKHLNDYLPHCSKAKETFVPNFKQPYQMPQNTGPNFMRRYANVKSLKWIWPP</sequence>
<accession>A0A833QJP6</accession>
<evidence type="ECO:0000313" key="3">
    <source>
        <dbReference type="Proteomes" id="UP000623129"/>
    </source>
</evidence>
<keyword evidence="3" id="KW-1185">Reference proteome</keyword>
<dbReference type="PANTHER" id="PTHR47382:SF3">
    <property type="entry name" value="ADENINE NUCLEOTIDE ALPHA HYDROLASES-LIKE SUPERFAMILY PROTEIN"/>
    <property type="match status" value="1"/>
</dbReference>